<dbReference type="EMBL" id="NTKD01000030">
    <property type="protein sequence ID" value="PDH39049.1"/>
    <property type="molecule type" value="Genomic_DNA"/>
</dbReference>
<comment type="pathway">
    <text evidence="7 8">Cell wall biogenesis; peptidoglycan biosynthesis.</text>
</comment>
<feature type="modified residue" description="N6-carboxylysine" evidence="7">
    <location>
        <position position="214"/>
    </location>
</feature>
<dbReference type="GO" id="GO:0005737">
    <property type="term" value="C:cytoplasm"/>
    <property type="evidence" value="ECO:0007669"/>
    <property type="project" value="UniProtKB-SubCell"/>
</dbReference>
<evidence type="ECO:0000256" key="2">
    <source>
        <dbReference type="ARBA" id="ARBA00022618"/>
    </source>
</evidence>
<keyword evidence="5 7" id="KW-0131">Cell cycle</keyword>
<feature type="domain" description="Mur ligase central" evidence="11">
    <location>
        <begin position="103"/>
        <end position="305"/>
    </location>
</feature>
<keyword evidence="4 7" id="KW-0573">Peptidoglycan synthesis</keyword>
<proteinExistence type="inferred from homology"/>
<dbReference type="InterPro" id="IPR013221">
    <property type="entry name" value="Mur_ligase_cen"/>
</dbReference>
<comment type="PTM">
    <text evidence="7">Carboxylation is probably crucial for Mg(2+) binding and, consequently, for the gamma-phosphate positioning of ATP.</text>
</comment>
<dbReference type="Pfam" id="PF01225">
    <property type="entry name" value="Mur_ligase"/>
    <property type="match status" value="1"/>
</dbReference>
<evidence type="ECO:0000256" key="8">
    <source>
        <dbReference type="RuleBase" id="RU004135"/>
    </source>
</evidence>
<evidence type="ECO:0000259" key="9">
    <source>
        <dbReference type="Pfam" id="PF01225"/>
    </source>
</evidence>
<evidence type="ECO:0000259" key="10">
    <source>
        <dbReference type="Pfam" id="PF02875"/>
    </source>
</evidence>
<comment type="function">
    <text evidence="7">Catalyzes the addition of meso-diaminopimelic acid to the nucleotide precursor UDP-N-acetylmuramoyl-L-alanyl-D-glutamate (UMAG) in the biosynthesis of bacterial cell-wall peptidoglycan.</text>
</comment>
<comment type="similarity">
    <text evidence="1 7">Belongs to the MurCDEF family. MurE subfamily.</text>
</comment>
<dbReference type="Proteomes" id="UP000219327">
    <property type="component" value="Unassembled WGS sequence"/>
</dbReference>
<dbReference type="GO" id="GO:0071555">
    <property type="term" value="P:cell wall organization"/>
    <property type="evidence" value="ECO:0007669"/>
    <property type="project" value="UniProtKB-KW"/>
</dbReference>
<feature type="binding site" evidence="7">
    <location>
        <position position="452"/>
    </location>
    <ligand>
        <name>meso-2,6-diaminopimelate</name>
        <dbReference type="ChEBI" id="CHEBI:57791"/>
    </ligand>
</feature>
<evidence type="ECO:0000256" key="3">
    <source>
        <dbReference type="ARBA" id="ARBA00022960"/>
    </source>
</evidence>
<dbReference type="InterPro" id="IPR036615">
    <property type="entry name" value="Mur_ligase_C_dom_sf"/>
</dbReference>
<evidence type="ECO:0000256" key="4">
    <source>
        <dbReference type="ARBA" id="ARBA00022984"/>
    </source>
</evidence>
<comment type="caution">
    <text evidence="7">Lacks conserved residue(s) required for the propagation of feature annotation.</text>
</comment>
<evidence type="ECO:0000256" key="1">
    <source>
        <dbReference type="ARBA" id="ARBA00005898"/>
    </source>
</evidence>
<dbReference type="SUPFAM" id="SSF53623">
    <property type="entry name" value="MurD-like peptide ligases, catalytic domain"/>
    <property type="match status" value="1"/>
</dbReference>
<dbReference type="SUPFAM" id="SSF63418">
    <property type="entry name" value="MurE/MurF N-terminal domain"/>
    <property type="match status" value="1"/>
</dbReference>
<organism evidence="12 13">
    <name type="scientific">OM182 bacterium MED-G24</name>
    <dbReference type="NCBI Taxonomy" id="1986255"/>
    <lineage>
        <taxon>Bacteria</taxon>
        <taxon>Pseudomonadati</taxon>
        <taxon>Pseudomonadota</taxon>
        <taxon>Gammaproteobacteria</taxon>
        <taxon>OMG group</taxon>
        <taxon>OM182 clade</taxon>
    </lineage>
</organism>
<feature type="domain" description="Mur ligase C-terminal" evidence="10">
    <location>
        <begin position="328"/>
        <end position="454"/>
    </location>
</feature>
<keyword evidence="7" id="KW-0963">Cytoplasm</keyword>
<evidence type="ECO:0000256" key="7">
    <source>
        <dbReference type="HAMAP-Rule" id="MF_00208"/>
    </source>
</evidence>
<dbReference type="GO" id="GO:0008765">
    <property type="term" value="F:UDP-N-acetylmuramoylalanyl-D-glutamate-2,6-diaminopimelate ligase activity"/>
    <property type="evidence" value="ECO:0007669"/>
    <property type="project" value="UniProtKB-UniRule"/>
</dbReference>
<keyword evidence="3 7" id="KW-0133">Cell shape</keyword>
<comment type="cofactor">
    <cofactor evidence="7">
        <name>Mg(2+)</name>
        <dbReference type="ChEBI" id="CHEBI:18420"/>
    </cofactor>
</comment>
<feature type="short sequence motif" description="Meso-diaminopimelate recognition motif" evidence="7">
    <location>
        <begin position="401"/>
        <end position="404"/>
    </location>
</feature>
<dbReference type="SUPFAM" id="SSF53244">
    <property type="entry name" value="MurD-like peptide ligases, peptide-binding domain"/>
    <property type="match status" value="1"/>
</dbReference>
<dbReference type="NCBIfam" id="NF001126">
    <property type="entry name" value="PRK00139.1-4"/>
    <property type="match status" value="1"/>
</dbReference>
<feature type="binding site" evidence="7">
    <location>
        <position position="182"/>
    </location>
    <ligand>
        <name>UDP-N-acetyl-alpha-D-muramoyl-L-alanyl-D-glutamate</name>
        <dbReference type="ChEBI" id="CHEBI:83900"/>
    </ligand>
</feature>
<comment type="catalytic activity">
    <reaction evidence="7">
        <text>UDP-N-acetyl-alpha-D-muramoyl-L-alanyl-D-glutamate + meso-2,6-diaminopimelate + ATP = UDP-N-acetyl-alpha-D-muramoyl-L-alanyl-gamma-D-glutamyl-meso-2,6-diaminopimelate + ADP + phosphate + H(+)</text>
        <dbReference type="Rhea" id="RHEA:23676"/>
        <dbReference type="ChEBI" id="CHEBI:15378"/>
        <dbReference type="ChEBI" id="CHEBI:30616"/>
        <dbReference type="ChEBI" id="CHEBI:43474"/>
        <dbReference type="ChEBI" id="CHEBI:57791"/>
        <dbReference type="ChEBI" id="CHEBI:83900"/>
        <dbReference type="ChEBI" id="CHEBI:83905"/>
        <dbReference type="ChEBI" id="CHEBI:456216"/>
        <dbReference type="EC" id="6.3.2.13"/>
    </reaction>
</comment>
<dbReference type="PANTHER" id="PTHR23135:SF4">
    <property type="entry name" value="UDP-N-ACETYLMURAMOYL-L-ALANYL-D-GLUTAMATE--2,6-DIAMINOPIMELATE LIGASE MURE HOMOLOG, CHLOROPLASTIC"/>
    <property type="match status" value="1"/>
</dbReference>
<dbReference type="Gene3D" id="3.40.1390.10">
    <property type="entry name" value="MurE/MurF, N-terminal domain"/>
    <property type="match status" value="1"/>
</dbReference>
<dbReference type="Gene3D" id="3.40.1190.10">
    <property type="entry name" value="Mur-like, catalytic domain"/>
    <property type="match status" value="1"/>
</dbReference>
<dbReference type="InterPro" id="IPR036565">
    <property type="entry name" value="Mur-like_cat_sf"/>
</dbReference>
<dbReference type="GO" id="GO:0051301">
    <property type="term" value="P:cell division"/>
    <property type="evidence" value="ECO:0007669"/>
    <property type="project" value="UniProtKB-KW"/>
</dbReference>
<comment type="subcellular location">
    <subcellularLocation>
        <location evidence="7 8">Cytoplasm</location>
    </subcellularLocation>
</comment>
<dbReference type="GO" id="GO:0000287">
    <property type="term" value="F:magnesium ion binding"/>
    <property type="evidence" value="ECO:0007669"/>
    <property type="project" value="UniProtKB-UniRule"/>
</dbReference>
<name>A0A2A5WRD2_9GAMM</name>
<feature type="binding site" evidence="7">
    <location>
        <begin position="401"/>
        <end position="404"/>
    </location>
    <ligand>
        <name>meso-2,6-diaminopimelate</name>
        <dbReference type="ChEBI" id="CHEBI:57791"/>
    </ligand>
</feature>
<evidence type="ECO:0000256" key="6">
    <source>
        <dbReference type="ARBA" id="ARBA00023316"/>
    </source>
</evidence>
<dbReference type="GO" id="GO:0009252">
    <property type="term" value="P:peptidoglycan biosynthetic process"/>
    <property type="evidence" value="ECO:0007669"/>
    <property type="project" value="UniProtKB-UniRule"/>
</dbReference>
<dbReference type="InterPro" id="IPR004101">
    <property type="entry name" value="Mur_ligase_C"/>
</dbReference>
<keyword evidence="7" id="KW-0547">Nucleotide-binding</keyword>
<feature type="binding site" evidence="7">
    <location>
        <begin position="147"/>
        <end position="148"/>
    </location>
    <ligand>
        <name>UDP-N-acetyl-alpha-D-muramoyl-L-alanyl-D-glutamate</name>
        <dbReference type="ChEBI" id="CHEBI:83900"/>
    </ligand>
</feature>
<keyword evidence="2 7" id="KW-0132">Cell division</keyword>
<dbReference type="HAMAP" id="MF_00208">
    <property type="entry name" value="MurE"/>
    <property type="match status" value="1"/>
</dbReference>
<dbReference type="PANTHER" id="PTHR23135">
    <property type="entry name" value="MUR LIGASE FAMILY MEMBER"/>
    <property type="match status" value="1"/>
</dbReference>
<feature type="binding site" evidence="7">
    <location>
        <position position="456"/>
    </location>
    <ligand>
        <name>meso-2,6-diaminopimelate</name>
        <dbReference type="ChEBI" id="CHEBI:57791"/>
    </ligand>
</feature>
<protein>
    <recommendedName>
        <fullName evidence="7">UDP-N-acetylmuramoyl-L-alanyl-D-glutamate--2,6-diaminopimelate ligase</fullName>
        <ecNumber evidence="7">6.3.2.13</ecNumber>
    </recommendedName>
    <alternativeName>
        <fullName evidence="7">Meso-A2pm-adding enzyme</fullName>
    </alternativeName>
    <alternativeName>
        <fullName evidence="7">Meso-diaminopimelate-adding enzyme</fullName>
    </alternativeName>
    <alternativeName>
        <fullName evidence="7">UDP-MurNAc-L-Ala-D-Glu:meso-diaminopimelate ligase</fullName>
    </alternativeName>
    <alternativeName>
        <fullName evidence="7">UDP-MurNAc-tripeptide synthetase</fullName>
    </alternativeName>
    <alternativeName>
        <fullName evidence="7">UDP-N-acetylmuramyl-tripeptide synthetase</fullName>
    </alternativeName>
</protein>
<dbReference type="Pfam" id="PF08245">
    <property type="entry name" value="Mur_ligase_M"/>
    <property type="match status" value="1"/>
</dbReference>
<dbReference type="GO" id="GO:0005524">
    <property type="term" value="F:ATP binding"/>
    <property type="evidence" value="ECO:0007669"/>
    <property type="project" value="UniProtKB-UniRule"/>
</dbReference>
<dbReference type="Gene3D" id="3.90.190.20">
    <property type="entry name" value="Mur ligase, C-terminal domain"/>
    <property type="match status" value="1"/>
</dbReference>
<accession>A0A2A5WRD2</accession>
<evidence type="ECO:0000313" key="12">
    <source>
        <dbReference type="EMBL" id="PDH39049.1"/>
    </source>
</evidence>
<feature type="domain" description="Mur ligase N-terminal catalytic" evidence="9">
    <location>
        <begin position="18"/>
        <end position="82"/>
    </location>
</feature>
<evidence type="ECO:0000259" key="11">
    <source>
        <dbReference type="Pfam" id="PF08245"/>
    </source>
</evidence>
<feature type="binding site" evidence="7">
    <location>
        <position position="174"/>
    </location>
    <ligand>
        <name>UDP-N-acetyl-alpha-D-muramoyl-L-alanyl-D-glutamate</name>
        <dbReference type="ChEBI" id="CHEBI:83900"/>
    </ligand>
</feature>
<sequence>MHMAELLPELSRHSDVSIEGLTDDSREVRPGDLFLAVAGHETDGRNFIKNAIERGARLVVAQSPFDSTGYENVVVIPDLDRRRGEIAARYHGYPSREMLVCAVTGTNGKSSVTHYVAQLLNALSCRCGVVGTLGAGMDDALVDLGVTTPSALVLQKVLSELKDKEVEAVCIEASSHGLDQGRLTGCEVDVAVLTNISQDHLDYHGNFDAYRRAKFSLFELPSVKHWVINADDPSGRELIKTAAHPVNIVSYSIGQDTDADICVERSVFHEGGIEAEIRSPWGGLSLTLGLLGRFNLSNVLASVGVLGSLGYSMAGIQRASSQLIPVTGRMQLFRFGNGLTVVVDYAHTPDALGQALEAVKQHVPGRLVCVFGCGGDRDVDKRPMMGQVAARYAEHIVLADDNPRTESSHQIIAAIRKGIPEDQSVDVIADRKTAITQAIKSASDGDVVLIAGKGHEEYQVVNGLKQHHSDISSVQAMME</sequence>
<dbReference type="AlphaFoldDB" id="A0A2A5WRD2"/>
<reference evidence="12 13" key="1">
    <citation type="submission" date="2017-08" db="EMBL/GenBank/DDBJ databases">
        <title>Fine stratification of microbial communities through a metagenomic profile of the photic zone.</title>
        <authorList>
            <person name="Haro-Moreno J.M."/>
            <person name="Lopez-Perez M."/>
            <person name="De La Torre J."/>
            <person name="Picazo A."/>
            <person name="Camacho A."/>
            <person name="Rodriguez-Valera F."/>
        </authorList>
    </citation>
    <scope>NUCLEOTIDE SEQUENCE [LARGE SCALE GENOMIC DNA]</scope>
    <source>
        <strain evidence="12">MED-G24</strain>
    </source>
</reference>
<feature type="binding site" evidence="7">
    <location>
        <begin position="105"/>
        <end position="111"/>
    </location>
    <ligand>
        <name>ATP</name>
        <dbReference type="ChEBI" id="CHEBI:30616"/>
    </ligand>
</feature>
<gene>
    <name evidence="7" type="primary">murE</name>
    <name evidence="12" type="ORF">CNE99_06345</name>
</gene>
<evidence type="ECO:0000313" key="13">
    <source>
        <dbReference type="Proteomes" id="UP000219327"/>
    </source>
</evidence>
<feature type="binding site" evidence="7">
    <location>
        <position position="377"/>
    </location>
    <ligand>
        <name>meso-2,6-diaminopimelate</name>
        <dbReference type="ChEBI" id="CHEBI:57791"/>
    </ligand>
</feature>
<dbReference type="EC" id="6.3.2.13" evidence="7"/>
<feature type="binding site" evidence="7">
    <location>
        <position position="25"/>
    </location>
    <ligand>
        <name>UDP-N-acetyl-alpha-D-muramoyl-L-alanyl-D-glutamate</name>
        <dbReference type="ChEBI" id="CHEBI:83900"/>
    </ligand>
</feature>
<dbReference type="InterPro" id="IPR035911">
    <property type="entry name" value="MurE/MurF_N"/>
</dbReference>
<evidence type="ECO:0000256" key="5">
    <source>
        <dbReference type="ARBA" id="ARBA00023306"/>
    </source>
</evidence>
<keyword evidence="7" id="KW-0067">ATP-binding</keyword>
<dbReference type="GO" id="GO:0008360">
    <property type="term" value="P:regulation of cell shape"/>
    <property type="evidence" value="ECO:0007669"/>
    <property type="project" value="UniProtKB-KW"/>
</dbReference>
<dbReference type="NCBIfam" id="TIGR01085">
    <property type="entry name" value="murE"/>
    <property type="match status" value="1"/>
</dbReference>
<keyword evidence="7 12" id="KW-0436">Ligase</keyword>
<comment type="caution">
    <text evidence="12">The sequence shown here is derived from an EMBL/GenBank/DDBJ whole genome shotgun (WGS) entry which is preliminary data.</text>
</comment>
<dbReference type="UniPathway" id="UPA00219"/>
<dbReference type="InterPro" id="IPR000713">
    <property type="entry name" value="Mur_ligase_N"/>
</dbReference>
<keyword evidence="6 7" id="KW-0961">Cell wall biogenesis/degradation</keyword>
<dbReference type="InterPro" id="IPR005761">
    <property type="entry name" value="UDP-N-AcMur-Glu-dNH2Pim_ligase"/>
</dbReference>
<keyword evidence="7" id="KW-0460">Magnesium</keyword>
<dbReference type="Pfam" id="PF02875">
    <property type="entry name" value="Mur_ligase_C"/>
    <property type="match status" value="1"/>
</dbReference>
<feature type="binding site" evidence="7">
    <location>
        <position position="180"/>
    </location>
    <ligand>
        <name>UDP-N-acetyl-alpha-D-muramoyl-L-alanyl-D-glutamate</name>
        <dbReference type="ChEBI" id="CHEBI:83900"/>
    </ligand>
</feature>